<evidence type="ECO:0000259" key="4">
    <source>
        <dbReference type="Pfam" id="PF12624"/>
    </source>
</evidence>
<dbReference type="GO" id="GO:0045053">
    <property type="term" value="P:protein retention in Golgi apparatus"/>
    <property type="evidence" value="ECO:0007669"/>
    <property type="project" value="TreeGrafter"/>
</dbReference>
<organism evidence="5 6">
    <name type="scientific">Pythium insidiosum</name>
    <name type="common">Pythiosis disease agent</name>
    <dbReference type="NCBI Taxonomy" id="114742"/>
    <lineage>
        <taxon>Eukaryota</taxon>
        <taxon>Sar</taxon>
        <taxon>Stramenopiles</taxon>
        <taxon>Oomycota</taxon>
        <taxon>Peronosporomycetes</taxon>
        <taxon>Pythiales</taxon>
        <taxon>Pythiaceae</taxon>
        <taxon>Pythium</taxon>
    </lineage>
</organism>
<accession>A0AAD5Q9Y7</accession>
<comment type="similarity">
    <text evidence="1">Belongs to the VPS13 family.</text>
</comment>
<evidence type="ECO:0000256" key="1">
    <source>
        <dbReference type="ARBA" id="ARBA00006545"/>
    </source>
</evidence>
<dbReference type="InterPro" id="IPR026847">
    <property type="entry name" value="VPS13"/>
</dbReference>
<dbReference type="Pfam" id="PF12624">
    <property type="entry name" value="VPS13_N"/>
    <property type="match status" value="1"/>
</dbReference>
<gene>
    <name evidence="5" type="ORF">P43SY_002182</name>
</gene>
<dbReference type="InterPro" id="IPR026854">
    <property type="entry name" value="VPS13_N"/>
</dbReference>
<dbReference type="Proteomes" id="UP001209570">
    <property type="component" value="Unassembled WGS sequence"/>
</dbReference>
<feature type="domain" description="Chorein N-terminal" evidence="4">
    <location>
        <begin position="1"/>
        <end position="182"/>
    </location>
</feature>
<keyword evidence="6" id="KW-1185">Reference proteome</keyword>
<reference evidence="5" key="1">
    <citation type="submission" date="2021-12" db="EMBL/GenBank/DDBJ databases">
        <title>Prjna785345.</title>
        <authorList>
            <person name="Rujirawat T."/>
            <person name="Krajaejun T."/>
        </authorList>
    </citation>
    <scope>NUCLEOTIDE SEQUENCE</scope>
    <source>
        <strain evidence="5">Pi057C3</strain>
    </source>
</reference>
<comment type="caution">
    <text evidence="5">The sequence shown here is derived from an EMBL/GenBank/DDBJ whole genome shotgun (WGS) entry which is preliminary data.</text>
</comment>
<evidence type="ECO:0000313" key="6">
    <source>
        <dbReference type="Proteomes" id="UP001209570"/>
    </source>
</evidence>
<proteinExistence type="inferred from homology"/>
<dbReference type="PANTHER" id="PTHR16166:SF93">
    <property type="entry name" value="INTERMEMBRANE LIPID TRANSFER PROTEIN VPS13"/>
    <property type="match status" value="1"/>
</dbReference>
<protein>
    <recommendedName>
        <fullName evidence="4">Chorein N-terminal domain-containing protein</fullName>
    </recommendedName>
</protein>
<sequence length="198" mass="22834">MFEKVVESILVEYVSEWVEGLDAEKMKVALFGGKVEVRDLKLRTGPLDKFQLPIKVKQGTLGRLSLKVPWKRLTTQAVKLVVEDLFLLVVPSHHDELQRLKNRLDDAEDSYAMRLRYAKQQEIRVRELFERSKNEEARRPSDASDDGSNTGVGGDSAASWGYREKILHNILDNVAFEFRNIHSFLLPSDVFIRQHRLT</sequence>
<dbReference type="GO" id="GO:0006623">
    <property type="term" value="P:protein targeting to vacuole"/>
    <property type="evidence" value="ECO:0007669"/>
    <property type="project" value="TreeGrafter"/>
</dbReference>
<evidence type="ECO:0000256" key="3">
    <source>
        <dbReference type="SAM" id="MobiDB-lite"/>
    </source>
</evidence>
<keyword evidence="2" id="KW-0813">Transport</keyword>
<evidence type="ECO:0000256" key="2">
    <source>
        <dbReference type="ARBA" id="ARBA00022448"/>
    </source>
</evidence>
<feature type="region of interest" description="Disordered" evidence="3">
    <location>
        <begin position="134"/>
        <end position="154"/>
    </location>
</feature>
<evidence type="ECO:0000313" key="5">
    <source>
        <dbReference type="EMBL" id="KAJ0399517.1"/>
    </source>
</evidence>
<dbReference type="EMBL" id="JAKCXM010000180">
    <property type="protein sequence ID" value="KAJ0399517.1"/>
    <property type="molecule type" value="Genomic_DNA"/>
</dbReference>
<dbReference type="PANTHER" id="PTHR16166">
    <property type="entry name" value="VACUOLAR PROTEIN SORTING-ASSOCIATED PROTEIN VPS13"/>
    <property type="match status" value="1"/>
</dbReference>
<dbReference type="AlphaFoldDB" id="A0AAD5Q9Y7"/>
<name>A0AAD5Q9Y7_PYTIN</name>